<dbReference type="InterPro" id="IPR008906">
    <property type="entry name" value="HATC_C_dom"/>
</dbReference>
<organism evidence="2 3">
    <name type="scientific">Cyphomyrmex costatus</name>
    <dbReference type="NCBI Taxonomy" id="456900"/>
    <lineage>
        <taxon>Eukaryota</taxon>
        <taxon>Metazoa</taxon>
        <taxon>Ecdysozoa</taxon>
        <taxon>Arthropoda</taxon>
        <taxon>Hexapoda</taxon>
        <taxon>Insecta</taxon>
        <taxon>Pterygota</taxon>
        <taxon>Neoptera</taxon>
        <taxon>Endopterygota</taxon>
        <taxon>Hymenoptera</taxon>
        <taxon>Apocrita</taxon>
        <taxon>Aculeata</taxon>
        <taxon>Formicoidea</taxon>
        <taxon>Formicidae</taxon>
        <taxon>Myrmicinae</taxon>
        <taxon>Cyphomyrmex</taxon>
    </lineage>
</organism>
<dbReference type="Pfam" id="PF05699">
    <property type="entry name" value="Dimer_Tnp_hAT"/>
    <property type="match status" value="1"/>
</dbReference>
<dbReference type="AlphaFoldDB" id="A0A151IA74"/>
<sequence length="52" mass="5853">TRRVPLIVATSVPSERIFSKAGNNVTENCNRLSPKHLQEILFLNFSHSMNGK</sequence>
<evidence type="ECO:0000259" key="1">
    <source>
        <dbReference type="Pfam" id="PF05699"/>
    </source>
</evidence>
<evidence type="ECO:0000313" key="3">
    <source>
        <dbReference type="Proteomes" id="UP000078542"/>
    </source>
</evidence>
<dbReference type="Proteomes" id="UP000078542">
    <property type="component" value="Unassembled WGS sequence"/>
</dbReference>
<dbReference type="EMBL" id="KQ978244">
    <property type="protein sequence ID" value="KYM96031.1"/>
    <property type="molecule type" value="Genomic_DNA"/>
</dbReference>
<protein>
    <recommendedName>
        <fullName evidence="1">HAT C-terminal dimerisation domain-containing protein</fullName>
    </recommendedName>
</protein>
<dbReference type="SUPFAM" id="SSF53098">
    <property type="entry name" value="Ribonuclease H-like"/>
    <property type="match status" value="1"/>
</dbReference>
<accession>A0A151IA74</accession>
<dbReference type="InterPro" id="IPR012337">
    <property type="entry name" value="RNaseH-like_sf"/>
</dbReference>
<dbReference type="GO" id="GO:0046983">
    <property type="term" value="F:protein dimerization activity"/>
    <property type="evidence" value="ECO:0007669"/>
    <property type="project" value="InterPro"/>
</dbReference>
<name>A0A151IA74_9HYME</name>
<feature type="non-terminal residue" evidence="2">
    <location>
        <position position="1"/>
    </location>
</feature>
<evidence type="ECO:0000313" key="2">
    <source>
        <dbReference type="EMBL" id="KYM96031.1"/>
    </source>
</evidence>
<gene>
    <name evidence="2" type="ORF">ALC62_13318</name>
</gene>
<reference evidence="2 3" key="1">
    <citation type="submission" date="2016-03" db="EMBL/GenBank/DDBJ databases">
        <title>Cyphomyrmex costatus WGS genome.</title>
        <authorList>
            <person name="Nygaard S."/>
            <person name="Hu H."/>
            <person name="Boomsma J."/>
            <person name="Zhang G."/>
        </authorList>
    </citation>
    <scope>NUCLEOTIDE SEQUENCE [LARGE SCALE GENOMIC DNA]</scope>
    <source>
        <strain evidence="2">MS0001</strain>
        <tissue evidence="2">Whole body</tissue>
    </source>
</reference>
<proteinExistence type="predicted"/>
<feature type="domain" description="HAT C-terminal dimerisation" evidence="1">
    <location>
        <begin position="6"/>
        <end position="44"/>
    </location>
</feature>
<keyword evidence="3" id="KW-1185">Reference proteome</keyword>